<keyword evidence="10" id="KW-0496">Mitochondrion</keyword>
<keyword evidence="9 16" id="KW-1133">Transmembrane helix</keyword>
<dbReference type="InterPro" id="IPR002113">
    <property type="entry name" value="ADT_euk_type"/>
</dbReference>
<evidence type="ECO:0000256" key="7">
    <source>
        <dbReference type="ARBA" id="ARBA00022737"/>
    </source>
</evidence>
<sequence length="338" mass="37645">MNDSVREVVSGAFAGASTKTLLAPLDRLKLVVQLRGSIPPSANNNNVASNHYQGPVQAMTKILREEGFFALWRGNTSTVVIQGGTTALNFLFLDWYKKTADHLVLGNRGSTAGGEQTYSSSSVSLTRQERIAKSFVSGFLAGGSAITLLYPIGLMRTKLALDVGQETRLYPRGMRDVFLHSYQVNGLTSLYQGFAVALWSVSIYRMVYLGGYDYLKTELVEDYKAKYSNATTTSTTTLTDEDAYRAIPFYQRFLSAQLVSMLASTAHYPLDSVRRRLMMQSDMPKEKRLYKNARHCLVKIYQDEGIAGYYRGLGTNYIRSVGAALLLVSYDYCKELFS</sequence>
<comment type="subunit">
    <text evidence="3 16">Monomer.</text>
</comment>
<comment type="similarity">
    <text evidence="2 15">Belongs to the mitochondrial carrier (TC 2.A.29) family.</text>
</comment>
<keyword evidence="7" id="KW-0677">Repeat</keyword>
<dbReference type="GO" id="GO:0005471">
    <property type="term" value="F:ATP:ADP antiporter activity"/>
    <property type="evidence" value="ECO:0007669"/>
    <property type="project" value="UniProtKB-UniRule"/>
</dbReference>
<dbReference type="PROSITE" id="PS50920">
    <property type="entry name" value="SOLCAR"/>
    <property type="match status" value="3"/>
</dbReference>
<reference evidence="17" key="1">
    <citation type="submission" date="2023-08" db="EMBL/GenBank/DDBJ databases">
        <authorList>
            <person name="Audoor S."/>
            <person name="Bilcke G."/>
        </authorList>
    </citation>
    <scope>NUCLEOTIDE SEQUENCE</scope>
</reference>
<keyword evidence="6 14" id="KW-0812">Transmembrane</keyword>
<evidence type="ECO:0000256" key="1">
    <source>
        <dbReference type="ARBA" id="ARBA00004448"/>
    </source>
</evidence>
<comment type="caution">
    <text evidence="17">The sequence shown here is derived from an EMBL/GenBank/DDBJ whole genome shotgun (WGS) entry which is preliminary data.</text>
</comment>
<feature type="transmembrane region" description="Helical" evidence="16">
    <location>
        <begin position="189"/>
        <end position="207"/>
    </location>
</feature>
<dbReference type="GO" id="GO:0005743">
    <property type="term" value="C:mitochondrial inner membrane"/>
    <property type="evidence" value="ECO:0007669"/>
    <property type="project" value="UniProtKB-SubCell"/>
</dbReference>
<feature type="repeat" description="Solcar" evidence="14">
    <location>
        <begin position="129"/>
        <end position="218"/>
    </location>
</feature>
<dbReference type="Gene3D" id="1.50.40.10">
    <property type="entry name" value="Mitochondrial carrier domain"/>
    <property type="match status" value="1"/>
</dbReference>
<dbReference type="GO" id="GO:0140021">
    <property type="term" value="P:mitochondrial ADP transmembrane transport"/>
    <property type="evidence" value="ECO:0007669"/>
    <property type="project" value="InterPro"/>
</dbReference>
<dbReference type="PRINTS" id="PR00926">
    <property type="entry name" value="MITOCARRIER"/>
</dbReference>
<dbReference type="InterPro" id="IPR023395">
    <property type="entry name" value="MCP_dom_sf"/>
</dbReference>
<feature type="repeat" description="Solcar" evidence="14">
    <location>
        <begin position="251"/>
        <end position="336"/>
    </location>
</feature>
<dbReference type="AlphaFoldDB" id="A0AAD2FT16"/>
<feature type="transmembrane region" description="Helical" evidence="16">
    <location>
        <begin position="135"/>
        <end position="153"/>
    </location>
</feature>
<feature type="repeat" description="Solcar" evidence="14">
    <location>
        <begin position="2"/>
        <end position="99"/>
    </location>
</feature>
<keyword evidence="4 15" id="KW-0813">Transport</keyword>
<evidence type="ECO:0000256" key="16">
    <source>
        <dbReference type="RuleBase" id="RU368008"/>
    </source>
</evidence>
<dbReference type="Pfam" id="PF00153">
    <property type="entry name" value="Mito_carr"/>
    <property type="match status" value="3"/>
</dbReference>
<evidence type="ECO:0000256" key="12">
    <source>
        <dbReference type="ARBA" id="ARBA00024143"/>
    </source>
</evidence>
<dbReference type="SUPFAM" id="SSF103506">
    <property type="entry name" value="Mitochondrial carrier"/>
    <property type="match status" value="1"/>
</dbReference>
<evidence type="ECO:0000256" key="3">
    <source>
        <dbReference type="ARBA" id="ARBA00011245"/>
    </source>
</evidence>
<evidence type="ECO:0000256" key="9">
    <source>
        <dbReference type="ARBA" id="ARBA00022989"/>
    </source>
</evidence>
<gene>
    <name evidence="17" type="ORF">CYCCA115_LOCUS13481</name>
</gene>
<proteinExistence type="inferred from homology"/>
<comment type="catalytic activity">
    <reaction evidence="12">
        <text>ADP(in) + ATP(out) = ADP(out) + ATP(in)</text>
        <dbReference type="Rhea" id="RHEA:34999"/>
        <dbReference type="ChEBI" id="CHEBI:30616"/>
        <dbReference type="ChEBI" id="CHEBI:456216"/>
    </reaction>
    <physiologicalReaction direction="left-to-right" evidence="12">
        <dbReference type="Rhea" id="RHEA:35000"/>
    </physiologicalReaction>
</comment>
<evidence type="ECO:0000256" key="6">
    <source>
        <dbReference type="ARBA" id="ARBA00022692"/>
    </source>
</evidence>
<protein>
    <recommendedName>
        <fullName evidence="16">ADP/ATP translocase</fullName>
    </recommendedName>
    <alternativeName>
        <fullName evidence="16">ADP,ATP carrier protein</fullName>
    </alternativeName>
</protein>
<organism evidence="17 18">
    <name type="scientific">Cylindrotheca closterium</name>
    <dbReference type="NCBI Taxonomy" id="2856"/>
    <lineage>
        <taxon>Eukaryota</taxon>
        <taxon>Sar</taxon>
        <taxon>Stramenopiles</taxon>
        <taxon>Ochrophyta</taxon>
        <taxon>Bacillariophyta</taxon>
        <taxon>Bacillariophyceae</taxon>
        <taxon>Bacillariophycidae</taxon>
        <taxon>Bacillariales</taxon>
        <taxon>Bacillariaceae</taxon>
        <taxon>Cylindrotheca</taxon>
    </lineage>
</organism>
<evidence type="ECO:0000256" key="13">
    <source>
        <dbReference type="ARBA" id="ARBA00045250"/>
    </source>
</evidence>
<dbReference type="Proteomes" id="UP001295423">
    <property type="component" value="Unassembled WGS sequence"/>
</dbReference>
<dbReference type="PANTHER" id="PTHR45635">
    <property type="entry name" value="ADP,ATP CARRIER PROTEIN 1-RELATED-RELATED"/>
    <property type="match status" value="1"/>
</dbReference>
<evidence type="ECO:0000256" key="8">
    <source>
        <dbReference type="ARBA" id="ARBA00022792"/>
    </source>
</evidence>
<dbReference type="InterPro" id="IPR018108">
    <property type="entry name" value="MCP_transmembrane"/>
</dbReference>
<keyword evidence="5" id="KW-0050">Antiport</keyword>
<dbReference type="InterPro" id="IPR002067">
    <property type="entry name" value="MCP"/>
</dbReference>
<comment type="function">
    <text evidence="16">Catalyzes the exchange of ADP and ATP across the membrane.</text>
</comment>
<evidence type="ECO:0000256" key="10">
    <source>
        <dbReference type="ARBA" id="ARBA00023128"/>
    </source>
</evidence>
<dbReference type="GO" id="GO:1990544">
    <property type="term" value="P:mitochondrial ATP transmembrane transport"/>
    <property type="evidence" value="ECO:0007669"/>
    <property type="project" value="InterPro"/>
</dbReference>
<evidence type="ECO:0000313" key="18">
    <source>
        <dbReference type="Proteomes" id="UP001295423"/>
    </source>
</evidence>
<dbReference type="PRINTS" id="PR00927">
    <property type="entry name" value="ADPTRNSLCASE"/>
</dbReference>
<evidence type="ECO:0000256" key="11">
    <source>
        <dbReference type="ARBA" id="ARBA00023136"/>
    </source>
</evidence>
<comment type="subcellular location">
    <subcellularLocation>
        <location evidence="16">Membrane</location>
        <topology evidence="16">Multi-pass membrane protein</topology>
    </subcellularLocation>
    <subcellularLocation>
        <location evidence="1">Mitochondrion inner membrane</location>
        <topology evidence="1">Multi-pass membrane protein</topology>
    </subcellularLocation>
</comment>
<evidence type="ECO:0000256" key="5">
    <source>
        <dbReference type="ARBA" id="ARBA00022449"/>
    </source>
</evidence>
<keyword evidence="11 14" id="KW-0472">Membrane</keyword>
<evidence type="ECO:0000313" key="17">
    <source>
        <dbReference type="EMBL" id="CAJ1952296.1"/>
    </source>
</evidence>
<dbReference type="PANTHER" id="PTHR45635:SF14">
    <property type="entry name" value="ADP_ATP TRANSLOCASE"/>
    <property type="match status" value="1"/>
</dbReference>
<keyword evidence="8" id="KW-0999">Mitochondrion inner membrane</keyword>
<comment type="function">
    <text evidence="13">ADP:ATP antiporter that mediates import of ADP into the mitochondrial matrix for ATP synthesis, and export of ATP out to fuel the cell. Cycles between the cytoplasmic-open state (c-state) and the matrix-open state (m-state): operates by the alternating access mechanism with a single substrate-binding site intermittently exposed to either the cytosolic (c-state) or matrix (m-state) side of the inner mitochondrial membrane.</text>
</comment>
<evidence type="ECO:0000256" key="15">
    <source>
        <dbReference type="RuleBase" id="RU000488"/>
    </source>
</evidence>
<keyword evidence="18" id="KW-1185">Reference proteome</keyword>
<comment type="caution">
    <text evidence="16">Lacks conserved residue(s) required for the propagation of feature annotation.</text>
</comment>
<name>A0AAD2FT16_9STRA</name>
<dbReference type="EMBL" id="CAKOGP040001803">
    <property type="protein sequence ID" value="CAJ1952296.1"/>
    <property type="molecule type" value="Genomic_DNA"/>
</dbReference>
<evidence type="ECO:0000256" key="14">
    <source>
        <dbReference type="PROSITE-ProRule" id="PRU00282"/>
    </source>
</evidence>
<accession>A0AAD2FT16</accession>
<evidence type="ECO:0000256" key="2">
    <source>
        <dbReference type="ARBA" id="ARBA00006375"/>
    </source>
</evidence>
<evidence type="ECO:0000256" key="4">
    <source>
        <dbReference type="ARBA" id="ARBA00022448"/>
    </source>
</evidence>